<keyword evidence="3" id="KW-1185">Reference proteome</keyword>
<sequence>MEKMGQHTKYARPRPPHTGRPHGLVNLAKSKHDLHGWTTCPCLFNRLDNNLK</sequence>
<organism evidence="2 3">
    <name type="scientific">Gossypium arboreum</name>
    <name type="common">Tree cotton</name>
    <name type="synonym">Gossypium nanking</name>
    <dbReference type="NCBI Taxonomy" id="29729"/>
    <lineage>
        <taxon>Eukaryota</taxon>
        <taxon>Viridiplantae</taxon>
        <taxon>Streptophyta</taxon>
        <taxon>Embryophyta</taxon>
        <taxon>Tracheophyta</taxon>
        <taxon>Spermatophyta</taxon>
        <taxon>Magnoliopsida</taxon>
        <taxon>eudicotyledons</taxon>
        <taxon>Gunneridae</taxon>
        <taxon>Pentapetalae</taxon>
        <taxon>rosids</taxon>
        <taxon>malvids</taxon>
        <taxon>Malvales</taxon>
        <taxon>Malvaceae</taxon>
        <taxon>Malvoideae</taxon>
        <taxon>Gossypium</taxon>
    </lineage>
</organism>
<gene>
    <name evidence="2" type="ORF">F383_09730</name>
</gene>
<protein>
    <submittedName>
        <fullName evidence="2">Uncharacterized protein</fullName>
    </submittedName>
</protein>
<dbReference type="Proteomes" id="UP000032142">
    <property type="component" value="Unassembled WGS sequence"/>
</dbReference>
<dbReference type="AlphaFoldDB" id="A0A0B0P737"/>
<evidence type="ECO:0000256" key="1">
    <source>
        <dbReference type="SAM" id="MobiDB-lite"/>
    </source>
</evidence>
<dbReference type="EMBL" id="KN414412">
    <property type="protein sequence ID" value="KHG19944.1"/>
    <property type="molecule type" value="Genomic_DNA"/>
</dbReference>
<feature type="region of interest" description="Disordered" evidence="1">
    <location>
        <begin position="1"/>
        <end position="24"/>
    </location>
</feature>
<name>A0A0B0P737_GOSAR</name>
<reference evidence="3" key="1">
    <citation type="submission" date="2014-09" db="EMBL/GenBank/DDBJ databases">
        <authorList>
            <person name="Mudge J."/>
            <person name="Ramaraj T."/>
            <person name="Lindquist I.E."/>
            <person name="Bharti A.K."/>
            <person name="Sundararajan A."/>
            <person name="Cameron C.T."/>
            <person name="Woodward J.E."/>
            <person name="May G.D."/>
            <person name="Brubaker C."/>
            <person name="Broadhvest J."/>
            <person name="Wilkins T.A."/>
        </authorList>
    </citation>
    <scope>NUCLEOTIDE SEQUENCE</scope>
    <source>
        <strain evidence="3">cv. AKA8401</strain>
    </source>
</reference>
<evidence type="ECO:0000313" key="2">
    <source>
        <dbReference type="EMBL" id="KHG19944.1"/>
    </source>
</evidence>
<evidence type="ECO:0000313" key="3">
    <source>
        <dbReference type="Proteomes" id="UP000032142"/>
    </source>
</evidence>
<feature type="compositionally biased region" description="Basic residues" evidence="1">
    <location>
        <begin position="9"/>
        <end position="20"/>
    </location>
</feature>
<proteinExistence type="predicted"/>
<accession>A0A0B0P737</accession>